<sequence>MPDNLELVKSDSSLRRRLLLGSILLSLLVITIFCYVGYSLLLEMEKDLERQAFEEQYADVQTLLAPVIENDDSVSSPSLVPRDLSILAEDILIIELDNQELYRDPRLAPQTYLQPLKQSGFFEESGDEYYVHSNVLPSGKPLTVIWRSVDMQKISERVISRLSVAAFLTFWLSVWSALIMSAFIARRFESANRNLEKMALIDNLTKLYNRNALLTSLDIQEKQGAFMFLDLDRFRDINDALGHDMGDKLLKAFSQRLRLMSDNTMQLYRYRSDEFVIWIPNIPSDEVMNRAFTLLYECREPLNIGKSAFEIGCSIGVACAPEHGHLVETLVQNAENAMLRAKRMRLGIQVYNERLAYNSTVEVTLRSQLRSALQQKQFELYYQPKVNLINGELSGVEAIVRWNHPDEGLLPPGHFIDLIEQSGIVHAFTRYTVEWAVNQIKTWEVQGTPMPVAVNLSAYNLMDNAFVPFVERLLASSGITPSLLEFELTESATMVDVAVSKRMINAFNRLGLKTSIDDFGTGMSSFAYLRELNVHTIKLDRAFIMNIAENTKDARIVEAMISLCHNLDIRVVAEGIEQQNQVTLLRSLNCDTGQGYFFGKPTPAGGIDALLSARESVMVNSLTK</sequence>
<dbReference type="CDD" id="cd01949">
    <property type="entry name" value="GGDEF"/>
    <property type="match status" value="1"/>
</dbReference>
<dbReference type="EMBL" id="CP039852">
    <property type="protein sequence ID" value="QCZ93215.1"/>
    <property type="molecule type" value="Genomic_DNA"/>
</dbReference>
<dbReference type="Pfam" id="PF00563">
    <property type="entry name" value="EAL"/>
    <property type="match status" value="1"/>
</dbReference>
<keyword evidence="1" id="KW-0472">Membrane</keyword>
<feature type="domain" description="EAL" evidence="2">
    <location>
        <begin position="362"/>
        <end position="615"/>
    </location>
</feature>
<name>A0A5B7YCF7_9ALTE</name>
<keyword evidence="1" id="KW-0812">Transmembrane</keyword>
<dbReference type="InterPro" id="IPR000160">
    <property type="entry name" value="GGDEF_dom"/>
</dbReference>
<dbReference type="SMART" id="SM00052">
    <property type="entry name" value="EAL"/>
    <property type="match status" value="1"/>
</dbReference>
<dbReference type="CDD" id="cd01948">
    <property type="entry name" value="EAL"/>
    <property type="match status" value="1"/>
</dbReference>
<dbReference type="RefSeq" id="WP_139755961.1">
    <property type="nucleotide sequence ID" value="NZ_CP039852.1"/>
</dbReference>
<dbReference type="PANTHER" id="PTHR33121:SF79">
    <property type="entry name" value="CYCLIC DI-GMP PHOSPHODIESTERASE PDED-RELATED"/>
    <property type="match status" value="1"/>
</dbReference>
<feature type="transmembrane region" description="Helical" evidence="1">
    <location>
        <begin position="162"/>
        <end position="185"/>
    </location>
</feature>
<keyword evidence="1" id="KW-1133">Transmembrane helix</keyword>
<dbReference type="GO" id="GO:0071111">
    <property type="term" value="F:cyclic-guanylate-specific phosphodiesterase activity"/>
    <property type="evidence" value="ECO:0007669"/>
    <property type="project" value="InterPro"/>
</dbReference>
<dbReference type="InterPro" id="IPR043128">
    <property type="entry name" value="Rev_trsase/Diguanyl_cyclase"/>
</dbReference>
<organism evidence="4 5">
    <name type="scientific">Salinimonas iocasae</name>
    <dbReference type="NCBI Taxonomy" id="2572577"/>
    <lineage>
        <taxon>Bacteria</taxon>
        <taxon>Pseudomonadati</taxon>
        <taxon>Pseudomonadota</taxon>
        <taxon>Gammaproteobacteria</taxon>
        <taxon>Alteromonadales</taxon>
        <taxon>Alteromonadaceae</taxon>
        <taxon>Alteromonas/Salinimonas group</taxon>
        <taxon>Salinimonas</taxon>
    </lineage>
</organism>
<dbReference type="PANTHER" id="PTHR33121">
    <property type="entry name" value="CYCLIC DI-GMP PHOSPHODIESTERASE PDEF"/>
    <property type="match status" value="1"/>
</dbReference>
<dbReference type="InterPro" id="IPR035919">
    <property type="entry name" value="EAL_sf"/>
</dbReference>
<dbReference type="InterPro" id="IPR001633">
    <property type="entry name" value="EAL_dom"/>
</dbReference>
<dbReference type="NCBIfam" id="TIGR00254">
    <property type="entry name" value="GGDEF"/>
    <property type="match status" value="1"/>
</dbReference>
<dbReference type="PROSITE" id="PS50883">
    <property type="entry name" value="EAL"/>
    <property type="match status" value="1"/>
</dbReference>
<feature type="domain" description="GGDEF" evidence="3">
    <location>
        <begin position="222"/>
        <end position="353"/>
    </location>
</feature>
<evidence type="ECO:0000313" key="5">
    <source>
        <dbReference type="Proteomes" id="UP000304912"/>
    </source>
</evidence>
<dbReference type="AlphaFoldDB" id="A0A5B7YCF7"/>
<dbReference type="Pfam" id="PF00990">
    <property type="entry name" value="GGDEF"/>
    <property type="match status" value="1"/>
</dbReference>
<proteinExistence type="predicted"/>
<keyword evidence="5" id="KW-1185">Reference proteome</keyword>
<evidence type="ECO:0000259" key="3">
    <source>
        <dbReference type="PROSITE" id="PS50887"/>
    </source>
</evidence>
<evidence type="ECO:0000313" key="4">
    <source>
        <dbReference type="EMBL" id="QCZ93215.1"/>
    </source>
</evidence>
<accession>A0A5B7YCF7</accession>
<evidence type="ECO:0000259" key="2">
    <source>
        <dbReference type="PROSITE" id="PS50883"/>
    </source>
</evidence>
<dbReference type="PROSITE" id="PS50887">
    <property type="entry name" value="GGDEF"/>
    <property type="match status" value="1"/>
</dbReference>
<dbReference type="OrthoDB" id="1316910at2"/>
<reference evidence="4 5" key="1">
    <citation type="submission" date="2019-04" db="EMBL/GenBank/DDBJ databases">
        <title>Salinimonas iocasae sp. nov., a halophilic bacterium isolated from the outer tube casing of tubeworms in Okinawa Trough.</title>
        <authorList>
            <person name="Zhang H."/>
            <person name="Wang H."/>
            <person name="Li C."/>
        </authorList>
    </citation>
    <scope>NUCLEOTIDE SEQUENCE [LARGE SCALE GENOMIC DNA]</scope>
    <source>
        <strain evidence="4 5">KX18D6</strain>
    </source>
</reference>
<dbReference type="KEGG" id="salk:FBQ74_06820"/>
<evidence type="ECO:0000256" key="1">
    <source>
        <dbReference type="SAM" id="Phobius"/>
    </source>
</evidence>
<protein>
    <submittedName>
        <fullName evidence="4">Bifunctional diguanylate cyclase/phosphodiesterase</fullName>
    </submittedName>
</protein>
<dbReference type="SMART" id="SM00267">
    <property type="entry name" value="GGDEF"/>
    <property type="match status" value="1"/>
</dbReference>
<dbReference type="SUPFAM" id="SSF55073">
    <property type="entry name" value="Nucleotide cyclase"/>
    <property type="match status" value="1"/>
</dbReference>
<dbReference type="Proteomes" id="UP000304912">
    <property type="component" value="Chromosome"/>
</dbReference>
<gene>
    <name evidence="4" type="ORF">FBQ74_06820</name>
</gene>
<dbReference type="Gene3D" id="3.30.70.270">
    <property type="match status" value="1"/>
</dbReference>
<dbReference type="InterPro" id="IPR050706">
    <property type="entry name" value="Cyclic-di-GMP_PDE-like"/>
</dbReference>
<dbReference type="InterPro" id="IPR029787">
    <property type="entry name" value="Nucleotide_cyclase"/>
</dbReference>
<dbReference type="SUPFAM" id="SSF141868">
    <property type="entry name" value="EAL domain-like"/>
    <property type="match status" value="1"/>
</dbReference>
<dbReference type="Gene3D" id="3.20.20.450">
    <property type="entry name" value="EAL domain"/>
    <property type="match status" value="1"/>
</dbReference>
<feature type="transmembrane region" description="Helical" evidence="1">
    <location>
        <begin position="20"/>
        <end position="41"/>
    </location>
</feature>